<feature type="region of interest" description="Disordered" evidence="2">
    <location>
        <begin position="914"/>
        <end position="945"/>
    </location>
</feature>
<dbReference type="InterPro" id="IPR036875">
    <property type="entry name" value="Znf_CCHC_sf"/>
</dbReference>
<protein>
    <recommendedName>
        <fullName evidence="3">CCHC-type domain-containing protein</fullName>
    </recommendedName>
</protein>
<dbReference type="PROSITE" id="PS50158">
    <property type="entry name" value="ZF_CCHC"/>
    <property type="match status" value="1"/>
</dbReference>
<keyword evidence="1" id="KW-0862">Zinc</keyword>
<evidence type="ECO:0000313" key="4">
    <source>
        <dbReference type="EMBL" id="GEU78180.1"/>
    </source>
</evidence>
<feature type="region of interest" description="Disordered" evidence="2">
    <location>
        <begin position="1456"/>
        <end position="1482"/>
    </location>
</feature>
<feature type="compositionally biased region" description="Basic and acidic residues" evidence="2">
    <location>
        <begin position="775"/>
        <end position="789"/>
    </location>
</feature>
<dbReference type="SMART" id="SM00343">
    <property type="entry name" value="ZnF_C2HC"/>
    <property type="match status" value="2"/>
</dbReference>
<feature type="compositionally biased region" description="Low complexity" evidence="2">
    <location>
        <begin position="411"/>
        <end position="423"/>
    </location>
</feature>
<keyword evidence="1" id="KW-0863">Zinc-finger</keyword>
<dbReference type="EMBL" id="BKCJ010007621">
    <property type="protein sequence ID" value="GEU78180.1"/>
    <property type="molecule type" value="Genomic_DNA"/>
</dbReference>
<dbReference type="InterPro" id="IPR001878">
    <property type="entry name" value="Znf_CCHC"/>
</dbReference>
<dbReference type="Gene3D" id="4.10.60.10">
    <property type="entry name" value="Zinc finger, CCHC-type"/>
    <property type="match status" value="1"/>
</dbReference>
<dbReference type="GO" id="GO:0008270">
    <property type="term" value="F:zinc ion binding"/>
    <property type="evidence" value="ECO:0007669"/>
    <property type="project" value="UniProtKB-KW"/>
</dbReference>
<sequence length="1528" mass="174092">MEMPTVVEEDGTTRTKRYEELLVAVKLQADCDLKATNIVRQGLPQDVYAIVNHHKVAKEIWDRVKLLMQGTKLSLQEKECKLNQATIQDGGVTVQQVQRRQGQSYATSSGGNNTGGLATMVKCYNCQGEGHMARQCTQPKRPRNATWFKEKAILAEAQEPEQILDKEQLAFLDLDAYDSDCDDVSNAKAILMANLSNYGSDVISKKAQWIKPTLYDGSVISSQHVASPVIDDKETLILKEVSLSKMLAKQNDPMSKEKKVNTNPINYVNLNRLSEDFGKHFVPQQELSDEQPFWLKTLHLNIEQSASSPVKIKAPKRSLQTYNCLSSAVAGTDNSPAIPEHTTVETPMNMSPKNKAHFQAEKEAIHLILTEIRDEIYSTVDACQTAQEMWEAIERLQQGESLNMQDIYKPTNNNLRTSSNLRNKNVDTNPRYKNDNQSGKFGNQRTVNVVGARENVGSPVVQQFRIQCFNCKEFRHLAKECRKPKRVKDSAYHKEKMLLCKQAEKGVPLQDEQYDWLKDTDEEINEQELEAHYNYMAKILEVPTAESGTDSEPLEQVKNDAGYNVFANDLQHSEQSESISNTCLVETDDSNVIPDSPDTEFEKYKAFNDRTIDYDKLERKLNETLRQLALKDIEINEGLKTKAYEILVVKEKHDELIKKSLLTKSHYEGLVKLKTKVITNLKLREEHDIDKMLSMEKQLNFLNEIVYKRSQSIQTIHMMAPKVSTYTGRPTFADPRYLKQAQSEILCLYAFPYDQSTHANRLIPDGEETLALERESKGKSMETKFDKPSVVRQPNAQRIPKPSVLGKPTPFSNSLERRYFPKTKSVPKTNVSEGLSKPVTAQTLPKTAGKAVSNTIVLKPGMYRIDNPTTQTRAPQSPQTVRNTNPRIKYLVDSNQFACVIKMLNDVDTRTKKPNVVPISTRKPKGHTNKSVATPHKKKVASKPTNQKPQSYFRMLYEQTSKTWKWWIEQQSPSGYKWVIKTKMQWVPKVKNENVQKKIVQLILFIVDSGFTKHMTGNLKLLCNFVEKFLGFITSKASITISSQLVNFVMRIWRLLSENLHVLLVIFRCQPMDQNIDFSGSDQIQTPQYPEIHPPSQEISDEVFQAKGDLMKSIQTFLEEFNYIPFGEKPKILLQAWDKFFAIQHAQPEDLNELFQKLLEDLRIINKELIEFAPILSTKEPEYSLSIGYEHPNTTLETESDEIIKSGVEELVPILSENEVTSEDKKECDVPVCENSPICDDHFEIFSDSNNYDDISSDDDAFEDIEYVEASLPNLEIVSVEEENDVYVEEEEFDLEEIQDVVLREKLLSINRLIANIESLNDNPTPDCVLNSSASIPTFEESDNSLSGNFSPEFETFCDHTEETRSGITTTHADDSLPEYDSFCFEIEPDQERLINVVKNDVSDNSSNDPILEEADLFLASDNSIPPGIENFAYDSKGDIHFLEGLLNDDSISFSINESSESDSDNPLFPRPPSEPPDAEFDFKPDSEEEISVVMNDNDELECLDLRDEIDVFLNNENDDYFPFMFVI</sequence>
<gene>
    <name evidence="4" type="ORF">Tci_050158</name>
</gene>
<feature type="domain" description="CCHC-type" evidence="3">
    <location>
        <begin position="122"/>
        <end position="138"/>
    </location>
</feature>
<dbReference type="GO" id="GO:0003676">
    <property type="term" value="F:nucleic acid binding"/>
    <property type="evidence" value="ECO:0007669"/>
    <property type="project" value="InterPro"/>
</dbReference>
<reference evidence="4" key="1">
    <citation type="journal article" date="2019" name="Sci. Rep.">
        <title>Draft genome of Tanacetum cinerariifolium, the natural source of mosquito coil.</title>
        <authorList>
            <person name="Yamashiro T."/>
            <person name="Shiraishi A."/>
            <person name="Satake H."/>
            <person name="Nakayama K."/>
        </authorList>
    </citation>
    <scope>NUCLEOTIDE SEQUENCE</scope>
</reference>
<evidence type="ECO:0000256" key="2">
    <source>
        <dbReference type="SAM" id="MobiDB-lite"/>
    </source>
</evidence>
<comment type="caution">
    <text evidence="4">The sequence shown here is derived from an EMBL/GenBank/DDBJ whole genome shotgun (WGS) entry which is preliminary data.</text>
</comment>
<name>A0A6L2MWE8_TANCI</name>
<organism evidence="4">
    <name type="scientific">Tanacetum cinerariifolium</name>
    <name type="common">Dalmatian daisy</name>
    <name type="synonym">Chrysanthemum cinerariifolium</name>
    <dbReference type="NCBI Taxonomy" id="118510"/>
    <lineage>
        <taxon>Eukaryota</taxon>
        <taxon>Viridiplantae</taxon>
        <taxon>Streptophyta</taxon>
        <taxon>Embryophyta</taxon>
        <taxon>Tracheophyta</taxon>
        <taxon>Spermatophyta</taxon>
        <taxon>Magnoliopsida</taxon>
        <taxon>eudicotyledons</taxon>
        <taxon>Gunneridae</taxon>
        <taxon>Pentapetalae</taxon>
        <taxon>asterids</taxon>
        <taxon>campanulids</taxon>
        <taxon>Asterales</taxon>
        <taxon>Asteraceae</taxon>
        <taxon>Asteroideae</taxon>
        <taxon>Anthemideae</taxon>
        <taxon>Anthemidinae</taxon>
        <taxon>Tanacetum</taxon>
    </lineage>
</organism>
<accession>A0A6L2MWE8</accession>
<evidence type="ECO:0000259" key="3">
    <source>
        <dbReference type="PROSITE" id="PS50158"/>
    </source>
</evidence>
<proteinExistence type="predicted"/>
<feature type="compositionally biased region" description="Polar residues" evidence="2">
    <location>
        <begin position="826"/>
        <end position="838"/>
    </location>
</feature>
<keyword evidence="1" id="KW-0479">Metal-binding</keyword>
<feature type="region of interest" description="Disordered" evidence="2">
    <location>
        <begin position="409"/>
        <end position="442"/>
    </location>
</feature>
<feature type="region of interest" description="Disordered" evidence="2">
    <location>
        <begin position="775"/>
        <end position="838"/>
    </location>
</feature>
<dbReference type="SUPFAM" id="SSF57756">
    <property type="entry name" value="Retrovirus zinc finger-like domains"/>
    <property type="match status" value="2"/>
</dbReference>
<dbReference type="Pfam" id="PF00098">
    <property type="entry name" value="zf-CCHC"/>
    <property type="match status" value="1"/>
</dbReference>
<evidence type="ECO:0000256" key="1">
    <source>
        <dbReference type="PROSITE-ProRule" id="PRU00047"/>
    </source>
</evidence>